<dbReference type="InterPro" id="IPR007838">
    <property type="entry name" value="Cell_div_ZapA-like"/>
</dbReference>
<dbReference type="RefSeq" id="WP_171680603.1">
    <property type="nucleotide sequence ID" value="NZ_JABGBN010000005.1"/>
</dbReference>
<comment type="caution">
    <text evidence="1">The sequence shown here is derived from an EMBL/GenBank/DDBJ whole genome shotgun (WGS) entry which is preliminary data.</text>
</comment>
<reference evidence="1 2" key="1">
    <citation type="submission" date="2020-05" db="EMBL/GenBank/DDBJ databases">
        <authorList>
            <person name="Niu N."/>
        </authorList>
    </citation>
    <scope>NUCLEOTIDE SEQUENCE [LARGE SCALE GENOMIC DNA]</scope>
    <source>
        <strain evidence="1 2">3340-03</strain>
    </source>
</reference>
<organism evidence="1 2">
    <name type="scientific">Pelistega suis</name>
    <dbReference type="NCBI Taxonomy" id="1631957"/>
    <lineage>
        <taxon>Bacteria</taxon>
        <taxon>Pseudomonadati</taxon>
        <taxon>Pseudomonadota</taxon>
        <taxon>Betaproteobacteria</taxon>
        <taxon>Burkholderiales</taxon>
        <taxon>Alcaligenaceae</taxon>
        <taxon>Pelistega</taxon>
    </lineage>
</organism>
<dbReference type="Gene3D" id="3.30.160.880">
    <property type="entry name" value="Cell division protein ZapA protomer, N-terminal domain"/>
    <property type="match status" value="1"/>
</dbReference>
<dbReference type="AlphaFoldDB" id="A0A849P802"/>
<name>A0A849P802_9BURK</name>
<dbReference type="Pfam" id="PF05164">
    <property type="entry name" value="ZapA"/>
    <property type="match status" value="1"/>
</dbReference>
<keyword evidence="1" id="KW-0131">Cell cycle</keyword>
<dbReference type="Proteomes" id="UP000537862">
    <property type="component" value="Unassembled WGS sequence"/>
</dbReference>
<evidence type="ECO:0000313" key="1">
    <source>
        <dbReference type="EMBL" id="NOL51902.1"/>
    </source>
</evidence>
<dbReference type="InterPro" id="IPR042233">
    <property type="entry name" value="Cell_div_ZapA_N"/>
</dbReference>
<dbReference type="GO" id="GO:0051301">
    <property type="term" value="P:cell division"/>
    <property type="evidence" value="ECO:0007669"/>
    <property type="project" value="UniProtKB-KW"/>
</dbReference>
<gene>
    <name evidence="1" type="ORF">HKX39_06930</name>
</gene>
<keyword evidence="1" id="KW-0132">Cell division</keyword>
<protein>
    <submittedName>
        <fullName evidence="1">Cell division protein ZapA</fullName>
    </submittedName>
</protein>
<dbReference type="InterPro" id="IPR036192">
    <property type="entry name" value="Cell_div_ZapA-like_sf"/>
</dbReference>
<dbReference type="EMBL" id="JABGBN010000005">
    <property type="protein sequence ID" value="NOL51902.1"/>
    <property type="molecule type" value="Genomic_DNA"/>
</dbReference>
<evidence type="ECO:0000313" key="2">
    <source>
        <dbReference type="Proteomes" id="UP000537862"/>
    </source>
</evidence>
<accession>A0A849P802</accession>
<dbReference type="SUPFAM" id="SSF102829">
    <property type="entry name" value="Cell division protein ZapA-like"/>
    <property type="match status" value="1"/>
</dbReference>
<sequence length="102" mass="11095">MERVEVNILDRNLTLSVSSAEKAKLLAAVQHADQLMQSIKESAPNLSLERIAIMASIKLASDIMSMESGDGPFKGVQFGDFQSKINEINAMLDSSIDDLKAI</sequence>
<keyword evidence="2" id="KW-1185">Reference proteome</keyword>
<proteinExistence type="predicted"/>